<evidence type="ECO:0008006" key="4">
    <source>
        <dbReference type="Google" id="ProtNLM"/>
    </source>
</evidence>
<evidence type="ECO:0000313" key="3">
    <source>
        <dbReference type="Proteomes" id="UP000507470"/>
    </source>
</evidence>
<protein>
    <recommendedName>
        <fullName evidence="4">Ig-like domain-containing protein</fullName>
    </recommendedName>
</protein>
<feature type="compositionally biased region" description="Polar residues" evidence="1">
    <location>
        <begin position="143"/>
        <end position="154"/>
    </location>
</feature>
<dbReference type="Proteomes" id="UP000507470">
    <property type="component" value="Unassembled WGS sequence"/>
</dbReference>
<accession>A0A6J8BEY6</accession>
<dbReference type="AlphaFoldDB" id="A0A6J8BEY6"/>
<feature type="region of interest" description="Disordered" evidence="1">
    <location>
        <begin position="143"/>
        <end position="171"/>
    </location>
</feature>
<gene>
    <name evidence="2" type="ORF">MCOR_18330</name>
</gene>
<organism evidence="2 3">
    <name type="scientific">Mytilus coruscus</name>
    <name type="common">Sea mussel</name>
    <dbReference type="NCBI Taxonomy" id="42192"/>
    <lineage>
        <taxon>Eukaryota</taxon>
        <taxon>Metazoa</taxon>
        <taxon>Spiralia</taxon>
        <taxon>Lophotrochozoa</taxon>
        <taxon>Mollusca</taxon>
        <taxon>Bivalvia</taxon>
        <taxon>Autobranchia</taxon>
        <taxon>Pteriomorphia</taxon>
        <taxon>Mytilida</taxon>
        <taxon>Mytiloidea</taxon>
        <taxon>Mytilidae</taxon>
        <taxon>Mytilinae</taxon>
        <taxon>Mytilus</taxon>
    </lineage>
</organism>
<name>A0A6J8BEY6_MYTCO</name>
<dbReference type="Gene3D" id="2.60.40.10">
    <property type="entry name" value="Immunoglobulins"/>
    <property type="match status" value="1"/>
</dbReference>
<evidence type="ECO:0000313" key="2">
    <source>
        <dbReference type="EMBL" id="CAC5382508.1"/>
    </source>
</evidence>
<evidence type="ECO:0000256" key="1">
    <source>
        <dbReference type="SAM" id="MobiDB-lite"/>
    </source>
</evidence>
<dbReference type="InterPro" id="IPR013783">
    <property type="entry name" value="Ig-like_fold"/>
</dbReference>
<reference evidence="2 3" key="1">
    <citation type="submission" date="2020-06" db="EMBL/GenBank/DDBJ databases">
        <authorList>
            <person name="Li R."/>
            <person name="Bekaert M."/>
        </authorList>
    </citation>
    <scope>NUCLEOTIDE SEQUENCE [LARGE SCALE GENOMIC DNA]</scope>
    <source>
        <strain evidence="3">wild</strain>
    </source>
</reference>
<dbReference type="EMBL" id="CACVKT020003231">
    <property type="protein sequence ID" value="CAC5382508.1"/>
    <property type="molecule type" value="Genomic_DNA"/>
</dbReference>
<sequence length="171" mass="19498">MKCSRPFVVYTEAQFQYTSHFEPQVVRGEPYWVVSEKVSGYGDNLTLFCLVDKCCIKLAGWIKFVPNYKTIYLDVRNSTESDSTKDKYAATTNSTGFSLVIKNLQREDLNIKYSCSYGFEKSQEKLLQSDIFKDDETSFSNFNDKTTADQTTIGESKESDDKSELPVTGIM</sequence>
<dbReference type="InterPro" id="IPR036179">
    <property type="entry name" value="Ig-like_dom_sf"/>
</dbReference>
<keyword evidence="3" id="KW-1185">Reference proteome</keyword>
<dbReference type="SUPFAM" id="SSF48726">
    <property type="entry name" value="Immunoglobulin"/>
    <property type="match status" value="1"/>
</dbReference>
<proteinExistence type="predicted"/>
<feature type="compositionally biased region" description="Basic and acidic residues" evidence="1">
    <location>
        <begin position="155"/>
        <end position="164"/>
    </location>
</feature>